<protein>
    <submittedName>
        <fullName evidence="2">DUF1120 domain-containing protein</fullName>
    </submittedName>
</protein>
<evidence type="ECO:0000313" key="3">
    <source>
        <dbReference type="Proteomes" id="UP001258207"/>
    </source>
</evidence>
<dbReference type="Proteomes" id="UP001258207">
    <property type="component" value="Chromosome"/>
</dbReference>
<evidence type="ECO:0000313" key="2">
    <source>
        <dbReference type="EMBL" id="WNC10788.1"/>
    </source>
</evidence>
<evidence type="ECO:0000256" key="1">
    <source>
        <dbReference type="SAM" id="SignalP"/>
    </source>
</evidence>
<feature type="chain" id="PRO_5042597108" evidence="1">
    <location>
        <begin position="23"/>
        <end position="218"/>
    </location>
</feature>
<accession>A0AAJ6M0S2</accession>
<proteinExistence type="predicted"/>
<dbReference type="RefSeq" id="WP_310792475.1">
    <property type="nucleotide sequence ID" value="NZ_CP134081.1"/>
</dbReference>
<feature type="signal peptide" evidence="1">
    <location>
        <begin position="1"/>
        <end position="22"/>
    </location>
</feature>
<dbReference type="EMBL" id="CP134081">
    <property type="protein sequence ID" value="WNC10788.1"/>
    <property type="molecule type" value="Genomic_DNA"/>
</dbReference>
<reference evidence="2" key="1">
    <citation type="submission" date="2023-09" db="EMBL/GenBank/DDBJ databases">
        <title>First report of Pseudomonas coleopterorum DJ13 causing leaf spot on Rhododendron pulchrum Sweet in China.</title>
        <authorList>
            <person name="Zhang Y."/>
        </authorList>
    </citation>
    <scope>NUCLEOTIDE SEQUENCE</scope>
    <source>
        <strain evidence="2">DJ13</strain>
    </source>
</reference>
<name>A0AAJ6M0S2_9PSED</name>
<dbReference type="InterPro" id="IPR010546">
    <property type="entry name" value="DUF1120"/>
</dbReference>
<organism evidence="2 3">
    <name type="scientific">Pseudomonas coleopterorum</name>
    <dbReference type="NCBI Taxonomy" id="1605838"/>
    <lineage>
        <taxon>Bacteria</taxon>
        <taxon>Pseudomonadati</taxon>
        <taxon>Pseudomonadota</taxon>
        <taxon>Gammaproteobacteria</taxon>
        <taxon>Pseudomonadales</taxon>
        <taxon>Pseudomonadaceae</taxon>
        <taxon>Pseudomonas</taxon>
    </lineage>
</organism>
<dbReference type="AlphaFoldDB" id="A0AAJ6M0S2"/>
<gene>
    <name evidence="2" type="ORF">RI108_05005</name>
</gene>
<dbReference type="Pfam" id="PF06551">
    <property type="entry name" value="DUF1120"/>
    <property type="match status" value="1"/>
</dbReference>
<keyword evidence="1" id="KW-0732">Signal</keyword>
<sequence length="218" mass="22690">MNVVTRTALLATLLTSTATAVAAASVDITVTGSIVPGGCTPTLSNALFDHGRLYTRDLLAAAPTVLQDRARTTTLNINCEAATAYALRAVDNRADSVLENTDGSRFGLGLTSKNEKIGSYRLRIDPEGSTLDGKPVLLLIGSASGNAWSTAERRARSLRNDGQLIGLASKNVEGGGPMPAKDAVLTLVSYLTIAPTDSLTLDAEVPLAGAATLELFYL</sequence>